<accession>A0ABU0MDH3</accession>
<comment type="catalytic activity">
    <reaction evidence="1">
        <text>ATP + protein L-histidine = ADP + protein N-phospho-L-histidine.</text>
        <dbReference type="EC" id="2.7.13.3"/>
    </reaction>
</comment>
<comment type="caution">
    <text evidence="7">The sequence shown here is derived from an EMBL/GenBank/DDBJ whole genome shotgun (WGS) entry which is preliminary data.</text>
</comment>
<evidence type="ECO:0000256" key="5">
    <source>
        <dbReference type="SAM" id="Phobius"/>
    </source>
</evidence>
<feature type="transmembrane region" description="Helical" evidence="5">
    <location>
        <begin position="30"/>
        <end position="50"/>
    </location>
</feature>
<dbReference type="GO" id="GO:0016301">
    <property type="term" value="F:kinase activity"/>
    <property type="evidence" value="ECO:0007669"/>
    <property type="project" value="UniProtKB-KW"/>
</dbReference>
<dbReference type="RefSeq" id="WP_209977841.1">
    <property type="nucleotide sequence ID" value="NZ_JAGINO010000001.1"/>
</dbReference>
<keyword evidence="5" id="KW-0812">Transmembrane</keyword>
<dbReference type="InterPro" id="IPR003661">
    <property type="entry name" value="HisK_dim/P_dom"/>
</dbReference>
<dbReference type="SUPFAM" id="SSF52172">
    <property type="entry name" value="CheY-like"/>
    <property type="match status" value="1"/>
</dbReference>
<protein>
    <recommendedName>
        <fullName evidence="2">histidine kinase</fullName>
        <ecNumber evidence="2">2.7.13.3</ecNumber>
    </recommendedName>
</protein>
<dbReference type="EC" id="2.7.13.3" evidence="2"/>
<organism evidence="7 8">
    <name type="scientific">Azospirillum picis</name>
    <dbReference type="NCBI Taxonomy" id="488438"/>
    <lineage>
        <taxon>Bacteria</taxon>
        <taxon>Pseudomonadati</taxon>
        <taxon>Pseudomonadota</taxon>
        <taxon>Alphaproteobacteria</taxon>
        <taxon>Rhodospirillales</taxon>
        <taxon>Azospirillaceae</taxon>
        <taxon>Azospirillum</taxon>
    </lineage>
</organism>
<keyword evidence="7" id="KW-0418">Kinase</keyword>
<evidence type="ECO:0000259" key="6">
    <source>
        <dbReference type="PROSITE" id="PS50110"/>
    </source>
</evidence>
<dbReference type="InterPro" id="IPR011006">
    <property type="entry name" value="CheY-like_superfamily"/>
</dbReference>
<dbReference type="SMART" id="SM00388">
    <property type="entry name" value="HisKA"/>
    <property type="match status" value="1"/>
</dbReference>
<gene>
    <name evidence="7" type="ORF">QO018_000289</name>
</gene>
<evidence type="ECO:0000256" key="2">
    <source>
        <dbReference type="ARBA" id="ARBA00012438"/>
    </source>
</evidence>
<evidence type="ECO:0000256" key="4">
    <source>
        <dbReference type="SAM" id="MobiDB-lite"/>
    </source>
</evidence>
<dbReference type="InterPro" id="IPR001789">
    <property type="entry name" value="Sig_transdc_resp-reg_receiver"/>
</dbReference>
<keyword evidence="5" id="KW-1133">Transmembrane helix</keyword>
<dbReference type="Gene3D" id="3.40.50.2300">
    <property type="match status" value="1"/>
</dbReference>
<reference evidence="7 8" key="1">
    <citation type="submission" date="2023-07" db="EMBL/GenBank/DDBJ databases">
        <title>Genomic Encyclopedia of Type Strains, Phase IV (KMG-IV): sequencing the most valuable type-strain genomes for metagenomic binning, comparative biology and taxonomic classification.</title>
        <authorList>
            <person name="Goeker M."/>
        </authorList>
    </citation>
    <scope>NUCLEOTIDE SEQUENCE [LARGE SCALE GENOMIC DNA]</scope>
    <source>
        <strain evidence="7 8">DSM 19922</strain>
    </source>
</reference>
<dbReference type="SUPFAM" id="SSF47384">
    <property type="entry name" value="Homodimeric domain of signal transducing histidine kinase"/>
    <property type="match status" value="1"/>
</dbReference>
<name>A0ABU0MDH3_9PROT</name>
<proteinExistence type="predicted"/>
<feature type="transmembrane region" description="Helical" evidence="5">
    <location>
        <begin position="56"/>
        <end position="77"/>
    </location>
</feature>
<comment type="caution">
    <text evidence="3">Lacks conserved residue(s) required for the propagation of feature annotation.</text>
</comment>
<dbReference type="EMBL" id="JAUSVU010000001">
    <property type="protein sequence ID" value="MDQ0531457.1"/>
    <property type="molecule type" value="Genomic_DNA"/>
</dbReference>
<dbReference type="InterPro" id="IPR036097">
    <property type="entry name" value="HisK_dim/P_sf"/>
</dbReference>
<dbReference type="PROSITE" id="PS50110">
    <property type="entry name" value="RESPONSE_REGULATORY"/>
    <property type="match status" value="1"/>
</dbReference>
<keyword evidence="8" id="KW-1185">Reference proteome</keyword>
<keyword evidence="7" id="KW-0808">Transferase</keyword>
<feature type="region of interest" description="Disordered" evidence="4">
    <location>
        <begin position="348"/>
        <end position="369"/>
    </location>
</feature>
<feature type="region of interest" description="Disordered" evidence="4">
    <location>
        <begin position="544"/>
        <end position="574"/>
    </location>
</feature>
<dbReference type="CDD" id="cd00082">
    <property type="entry name" value="HisKA"/>
    <property type="match status" value="1"/>
</dbReference>
<dbReference type="Proteomes" id="UP001244552">
    <property type="component" value="Unassembled WGS sequence"/>
</dbReference>
<evidence type="ECO:0000313" key="8">
    <source>
        <dbReference type="Proteomes" id="UP001244552"/>
    </source>
</evidence>
<evidence type="ECO:0000313" key="7">
    <source>
        <dbReference type="EMBL" id="MDQ0531457.1"/>
    </source>
</evidence>
<dbReference type="Gene3D" id="1.10.287.130">
    <property type="match status" value="1"/>
</dbReference>
<evidence type="ECO:0000256" key="3">
    <source>
        <dbReference type="PROSITE-ProRule" id="PRU00169"/>
    </source>
</evidence>
<evidence type="ECO:0000256" key="1">
    <source>
        <dbReference type="ARBA" id="ARBA00000085"/>
    </source>
</evidence>
<keyword evidence="5" id="KW-0472">Membrane</keyword>
<feature type="region of interest" description="Disordered" evidence="4">
    <location>
        <begin position="83"/>
        <end position="119"/>
    </location>
</feature>
<feature type="domain" description="Response regulatory" evidence="6">
    <location>
        <begin position="421"/>
        <end position="544"/>
    </location>
</feature>
<sequence length="574" mass="58856">MRLSEHPLTKPGVQSASPTSARVPAAACPALLAAAAVAAIGSVAVLLVSMTPLQTAVPWIAAGTAVAAGTVLLLVFAGRRPREAGRPAAHSPAPSAIDGTRDGMADDPVPTAGGHADGEDATPLVLQRQLAAAAERFRTQQIEVMDDRAELAGAIVHDMNNALGAVAGYADFLTADLPPGSPQADYAARILTAVDRARLALHRLMATARPGPVELRTERASRVLDMAATLLRGEHAAGGLTVCDEAGAPDPRCDAGLLARTLAGLATDVAVGVGGEGRHLVLRASGRTVREGSTAVEGDEAGEEGWLVRTPLMPPAGLHVVFELRIDGPPPPPEELSALTDPLLAARARHRRRHGKRSEGESSPETTQVAALQAARLHGGGLILRSHPSGGTLVQLYVPAVASAPRRPSAPPERCVAPTIRVLVVESDHGCGDRFQTGLEQHGCEVSVCDDPRDALEAVADEPAFFDAIVIGPGFGLSGGAASAGRALATRLKALRSDLPCVLYAAGSDAGRPLPLSSSAVPADIVLPLPVDLPRLARGVAALAAGRSDGQPGTDRSGAGRSGTGRPDDDRGRR</sequence>